<comment type="caution">
    <text evidence="2">The sequence shown here is derived from an EMBL/GenBank/DDBJ whole genome shotgun (WGS) entry which is preliminary data.</text>
</comment>
<gene>
    <name evidence="2" type="ORF">EVAR_40158_1</name>
</gene>
<name>A0A4C1YE60_EUMVA</name>
<dbReference type="PANTHER" id="PTHR47326:SF1">
    <property type="entry name" value="HTH PSQ-TYPE DOMAIN-CONTAINING PROTEIN"/>
    <property type="match status" value="1"/>
</dbReference>
<evidence type="ECO:0000313" key="3">
    <source>
        <dbReference type="Proteomes" id="UP000299102"/>
    </source>
</evidence>
<reference evidence="2 3" key="1">
    <citation type="journal article" date="2019" name="Commun. Biol.">
        <title>The bagworm genome reveals a unique fibroin gene that provides high tensile strength.</title>
        <authorList>
            <person name="Kono N."/>
            <person name="Nakamura H."/>
            <person name="Ohtoshi R."/>
            <person name="Tomita M."/>
            <person name="Numata K."/>
            <person name="Arakawa K."/>
        </authorList>
    </citation>
    <scope>NUCLEOTIDE SEQUENCE [LARGE SCALE GENOMIC DNA]</scope>
</reference>
<sequence>MANAEDPPRRNRGDQPRQTFTNEDYGDVIFCYGYCNGDSAAARRGSIAWLARCPDLTPMDFYVWGHIKTLVYDASPVATRDEIIFRITSAADEMKRNLSPEITKSVLRHRMRACIRNRG</sequence>
<dbReference type="AlphaFoldDB" id="A0A4C1YE60"/>
<proteinExistence type="predicted"/>
<organism evidence="2 3">
    <name type="scientific">Eumeta variegata</name>
    <name type="common">Bagworm moth</name>
    <name type="synonym">Eumeta japonica</name>
    <dbReference type="NCBI Taxonomy" id="151549"/>
    <lineage>
        <taxon>Eukaryota</taxon>
        <taxon>Metazoa</taxon>
        <taxon>Ecdysozoa</taxon>
        <taxon>Arthropoda</taxon>
        <taxon>Hexapoda</taxon>
        <taxon>Insecta</taxon>
        <taxon>Pterygota</taxon>
        <taxon>Neoptera</taxon>
        <taxon>Endopterygota</taxon>
        <taxon>Lepidoptera</taxon>
        <taxon>Glossata</taxon>
        <taxon>Ditrysia</taxon>
        <taxon>Tineoidea</taxon>
        <taxon>Psychidae</taxon>
        <taxon>Oiketicinae</taxon>
        <taxon>Eumeta</taxon>
    </lineage>
</organism>
<evidence type="ECO:0000256" key="1">
    <source>
        <dbReference type="SAM" id="MobiDB-lite"/>
    </source>
</evidence>
<protein>
    <submittedName>
        <fullName evidence="2">Uncharacterized protein</fullName>
    </submittedName>
</protein>
<dbReference type="EMBL" id="BGZK01001203">
    <property type="protein sequence ID" value="GBP74328.1"/>
    <property type="molecule type" value="Genomic_DNA"/>
</dbReference>
<evidence type="ECO:0000313" key="2">
    <source>
        <dbReference type="EMBL" id="GBP74328.1"/>
    </source>
</evidence>
<dbReference type="Proteomes" id="UP000299102">
    <property type="component" value="Unassembled WGS sequence"/>
</dbReference>
<accession>A0A4C1YE60</accession>
<dbReference type="GO" id="GO:0003676">
    <property type="term" value="F:nucleic acid binding"/>
    <property type="evidence" value="ECO:0007669"/>
    <property type="project" value="InterPro"/>
</dbReference>
<dbReference type="OrthoDB" id="6930896at2759"/>
<feature type="compositionally biased region" description="Basic and acidic residues" evidence="1">
    <location>
        <begin position="1"/>
        <end position="15"/>
    </location>
</feature>
<dbReference type="PANTHER" id="PTHR47326">
    <property type="entry name" value="TRANSPOSABLE ELEMENT TC3 TRANSPOSASE-LIKE PROTEIN"/>
    <property type="match status" value="1"/>
</dbReference>
<keyword evidence="3" id="KW-1185">Reference proteome</keyword>
<feature type="region of interest" description="Disordered" evidence="1">
    <location>
        <begin position="1"/>
        <end position="21"/>
    </location>
</feature>
<dbReference type="InterPro" id="IPR036397">
    <property type="entry name" value="RNaseH_sf"/>
</dbReference>
<dbReference type="Gene3D" id="3.30.420.10">
    <property type="entry name" value="Ribonuclease H-like superfamily/Ribonuclease H"/>
    <property type="match status" value="1"/>
</dbReference>